<comment type="catalytic activity">
    <reaction evidence="2">
        <text>2 GTP = 3',3'-c-di-GMP + 2 diphosphate</text>
        <dbReference type="Rhea" id="RHEA:24898"/>
        <dbReference type="ChEBI" id="CHEBI:33019"/>
        <dbReference type="ChEBI" id="CHEBI:37565"/>
        <dbReference type="ChEBI" id="CHEBI:58805"/>
        <dbReference type="EC" id="2.7.7.65"/>
    </reaction>
</comment>
<dbReference type="SMART" id="SM00448">
    <property type="entry name" value="REC"/>
    <property type="match status" value="1"/>
</dbReference>
<feature type="domain" description="GGDEF" evidence="5">
    <location>
        <begin position="327"/>
        <end position="462"/>
    </location>
</feature>
<dbReference type="RefSeq" id="WP_160890784.1">
    <property type="nucleotide sequence ID" value="NZ_WUMU01000001.1"/>
</dbReference>
<accession>A0A6L7FY66</accession>
<dbReference type="GO" id="GO:0000160">
    <property type="term" value="P:phosphorelay signal transduction system"/>
    <property type="evidence" value="ECO:0007669"/>
    <property type="project" value="InterPro"/>
</dbReference>
<dbReference type="SUPFAM" id="SSF52172">
    <property type="entry name" value="CheY-like"/>
    <property type="match status" value="2"/>
</dbReference>
<dbReference type="EMBL" id="WUMU01000001">
    <property type="protein sequence ID" value="MXN16230.1"/>
    <property type="molecule type" value="Genomic_DNA"/>
</dbReference>
<dbReference type="Proteomes" id="UP000477911">
    <property type="component" value="Unassembled WGS sequence"/>
</dbReference>
<dbReference type="GO" id="GO:1902201">
    <property type="term" value="P:negative regulation of bacterial-type flagellum-dependent cell motility"/>
    <property type="evidence" value="ECO:0007669"/>
    <property type="project" value="TreeGrafter"/>
</dbReference>
<dbReference type="PROSITE" id="PS50887">
    <property type="entry name" value="GGDEF"/>
    <property type="match status" value="1"/>
</dbReference>
<organism evidence="6 7">
    <name type="scientific">Pseudooceanicola albus</name>
    <dbReference type="NCBI Taxonomy" id="2692189"/>
    <lineage>
        <taxon>Bacteria</taxon>
        <taxon>Pseudomonadati</taxon>
        <taxon>Pseudomonadota</taxon>
        <taxon>Alphaproteobacteria</taxon>
        <taxon>Rhodobacterales</taxon>
        <taxon>Paracoccaceae</taxon>
        <taxon>Pseudooceanicola</taxon>
    </lineage>
</organism>
<dbReference type="InterPro" id="IPR001789">
    <property type="entry name" value="Sig_transdc_resp-reg_receiver"/>
</dbReference>
<evidence type="ECO:0000259" key="5">
    <source>
        <dbReference type="PROSITE" id="PS50887"/>
    </source>
</evidence>
<comment type="caution">
    <text evidence="6">The sequence shown here is derived from an EMBL/GenBank/DDBJ whole genome shotgun (WGS) entry which is preliminary data.</text>
</comment>
<keyword evidence="7" id="KW-1185">Reference proteome</keyword>
<comment type="caution">
    <text evidence="3">Lacks conserved residue(s) required for the propagation of feature annotation.</text>
</comment>
<protein>
    <recommendedName>
        <fullName evidence="1">diguanylate cyclase</fullName>
        <ecNumber evidence="1">2.7.7.65</ecNumber>
    </recommendedName>
</protein>
<evidence type="ECO:0000259" key="4">
    <source>
        <dbReference type="PROSITE" id="PS50110"/>
    </source>
</evidence>
<dbReference type="InterPro" id="IPR043128">
    <property type="entry name" value="Rev_trsase/Diguanyl_cyclase"/>
</dbReference>
<name>A0A6L7FY66_9RHOB</name>
<dbReference type="GO" id="GO:0043709">
    <property type="term" value="P:cell adhesion involved in single-species biofilm formation"/>
    <property type="evidence" value="ECO:0007669"/>
    <property type="project" value="TreeGrafter"/>
</dbReference>
<evidence type="ECO:0000313" key="6">
    <source>
        <dbReference type="EMBL" id="MXN16230.1"/>
    </source>
</evidence>
<dbReference type="InterPro" id="IPR050469">
    <property type="entry name" value="Diguanylate_Cyclase"/>
</dbReference>
<dbReference type="Gene3D" id="3.40.50.2300">
    <property type="match status" value="1"/>
</dbReference>
<evidence type="ECO:0000256" key="3">
    <source>
        <dbReference type="PROSITE-ProRule" id="PRU00169"/>
    </source>
</evidence>
<dbReference type="Gene3D" id="3.30.70.270">
    <property type="match status" value="1"/>
</dbReference>
<feature type="domain" description="Response regulatory" evidence="4">
    <location>
        <begin position="4"/>
        <end position="120"/>
    </location>
</feature>
<dbReference type="SUPFAM" id="SSF55073">
    <property type="entry name" value="Nucleotide cyclase"/>
    <property type="match status" value="1"/>
</dbReference>
<dbReference type="InterPro" id="IPR029787">
    <property type="entry name" value="Nucleotide_cyclase"/>
</dbReference>
<dbReference type="SMART" id="SM00267">
    <property type="entry name" value="GGDEF"/>
    <property type="match status" value="1"/>
</dbReference>
<dbReference type="GO" id="GO:0005886">
    <property type="term" value="C:plasma membrane"/>
    <property type="evidence" value="ECO:0007669"/>
    <property type="project" value="TreeGrafter"/>
</dbReference>
<dbReference type="AlphaFoldDB" id="A0A6L7FY66"/>
<dbReference type="GO" id="GO:0052621">
    <property type="term" value="F:diguanylate cyclase activity"/>
    <property type="evidence" value="ECO:0007669"/>
    <property type="project" value="UniProtKB-EC"/>
</dbReference>
<dbReference type="InterPro" id="IPR011006">
    <property type="entry name" value="CheY-like_superfamily"/>
</dbReference>
<evidence type="ECO:0000313" key="7">
    <source>
        <dbReference type="Proteomes" id="UP000477911"/>
    </source>
</evidence>
<dbReference type="Pfam" id="PF00990">
    <property type="entry name" value="GGDEF"/>
    <property type="match status" value="1"/>
</dbReference>
<gene>
    <name evidence="6" type="ORF">GR170_00150</name>
</gene>
<evidence type="ECO:0000256" key="1">
    <source>
        <dbReference type="ARBA" id="ARBA00012528"/>
    </source>
</evidence>
<dbReference type="FunFam" id="3.30.70.270:FF:000001">
    <property type="entry name" value="Diguanylate cyclase domain protein"/>
    <property type="match status" value="1"/>
</dbReference>
<dbReference type="NCBIfam" id="TIGR00254">
    <property type="entry name" value="GGDEF"/>
    <property type="match status" value="1"/>
</dbReference>
<dbReference type="PANTHER" id="PTHR45138:SF9">
    <property type="entry name" value="DIGUANYLATE CYCLASE DGCM-RELATED"/>
    <property type="match status" value="1"/>
</dbReference>
<sequence>MPARILILDEHVTRRITLAARLSGDFYDIQVAASPGEALALARHWHPQVVMLAEDLRLMPSGRFIQSLRADPLLSEVTIFVITAPGAQVGRTGLLAAGADEILSRAEPEEVFRARLRAHDRARDTLETLKFRGGPQDPPGLAEPALQFTGLGRIVALPPDAETGRSWQNRLGRMPGLKLELAWQLPPGLCPGQDSPAEAPPRCGLFLLSARADAEQASLRRLAALESWRDRLDSEVLLLAPGCSVRLRARAYDLGASAVMDGPFDAEEIAARLRRLHGRLMQRRQLHAELSEGMRASVTDPLTGLSNRRFALPRLARAAREAAQEARPFAVLLPDIDHFKAVNDRHGHAAGDRTLQSVARILKDSLRAEDVVARIGGEEFLILLPDTGPEAARHVADRLCASVRDRMRAQGLPAPDQAVTISVGLTFGLAGRRDPAQLLADADAALYRAKHAGRDQVALHPGPESGPGKVIPFSN</sequence>
<evidence type="ECO:0000256" key="2">
    <source>
        <dbReference type="ARBA" id="ARBA00034247"/>
    </source>
</evidence>
<dbReference type="CDD" id="cd01949">
    <property type="entry name" value="GGDEF"/>
    <property type="match status" value="1"/>
</dbReference>
<dbReference type="PROSITE" id="PS50110">
    <property type="entry name" value="RESPONSE_REGULATORY"/>
    <property type="match status" value="1"/>
</dbReference>
<proteinExistence type="predicted"/>
<dbReference type="PANTHER" id="PTHR45138">
    <property type="entry name" value="REGULATORY COMPONENTS OF SENSORY TRANSDUCTION SYSTEM"/>
    <property type="match status" value="1"/>
</dbReference>
<reference evidence="6 7" key="1">
    <citation type="submission" date="2019-12" db="EMBL/GenBank/DDBJ databases">
        <authorList>
            <person name="Li M."/>
        </authorList>
    </citation>
    <scope>NUCLEOTIDE SEQUENCE [LARGE SCALE GENOMIC DNA]</scope>
    <source>
        <strain evidence="6 7">GBMRC 2024</strain>
    </source>
</reference>
<dbReference type="EC" id="2.7.7.65" evidence="1"/>
<dbReference type="InterPro" id="IPR000160">
    <property type="entry name" value="GGDEF_dom"/>
</dbReference>